<accession>W4HCH9</accession>
<dbReference type="STRING" id="112090.W4HCH9"/>
<dbReference type="InterPro" id="IPR018247">
    <property type="entry name" value="EF_Hand_1_Ca_BS"/>
</dbReference>
<feature type="region of interest" description="Disordered" evidence="4">
    <location>
        <begin position="83"/>
        <end position="151"/>
    </location>
</feature>
<feature type="domain" description="EF-hand" evidence="5">
    <location>
        <begin position="436"/>
        <end position="471"/>
    </location>
</feature>
<proteinExistence type="predicted"/>
<dbReference type="VEuPathDB" id="FungiDB:H257_00823"/>
<dbReference type="InterPro" id="IPR039647">
    <property type="entry name" value="EF_hand_pair_protein_CML-like"/>
</dbReference>
<name>W4HCH9_APHAT</name>
<organism evidence="6">
    <name type="scientific">Aphanomyces astaci</name>
    <name type="common">Crayfish plague agent</name>
    <dbReference type="NCBI Taxonomy" id="112090"/>
    <lineage>
        <taxon>Eukaryota</taxon>
        <taxon>Sar</taxon>
        <taxon>Stramenopiles</taxon>
        <taxon>Oomycota</taxon>
        <taxon>Saprolegniomycetes</taxon>
        <taxon>Saprolegniales</taxon>
        <taxon>Verrucalvaceae</taxon>
        <taxon>Aphanomyces</taxon>
    </lineage>
</organism>
<feature type="compositionally biased region" description="Low complexity" evidence="4">
    <location>
        <begin position="128"/>
        <end position="137"/>
    </location>
</feature>
<feature type="compositionally biased region" description="Low complexity" evidence="4">
    <location>
        <begin position="48"/>
        <end position="62"/>
    </location>
</feature>
<feature type="domain" description="EF-hand" evidence="5">
    <location>
        <begin position="168"/>
        <end position="203"/>
    </location>
</feature>
<feature type="domain" description="EF-hand" evidence="5">
    <location>
        <begin position="400"/>
        <end position="435"/>
    </location>
</feature>
<evidence type="ECO:0000256" key="2">
    <source>
        <dbReference type="ARBA" id="ARBA00022737"/>
    </source>
</evidence>
<evidence type="ECO:0000256" key="3">
    <source>
        <dbReference type="ARBA" id="ARBA00022837"/>
    </source>
</evidence>
<dbReference type="Gene3D" id="1.10.238.10">
    <property type="entry name" value="EF-hand"/>
    <property type="match status" value="3"/>
</dbReference>
<reference evidence="6" key="1">
    <citation type="submission" date="2013-12" db="EMBL/GenBank/DDBJ databases">
        <title>The Genome Sequence of Aphanomyces astaci APO3.</title>
        <authorList>
            <consortium name="The Broad Institute Genomics Platform"/>
            <person name="Russ C."/>
            <person name="Tyler B."/>
            <person name="van West P."/>
            <person name="Dieguez-Uribeondo J."/>
            <person name="Young S.K."/>
            <person name="Zeng Q."/>
            <person name="Gargeya S."/>
            <person name="Fitzgerald M."/>
            <person name="Abouelleil A."/>
            <person name="Alvarado L."/>
            <person name="Chapman S.B."/>
            <person name="Gainer-Dewar J."/>
            <person name="Goldberg J."/>
            <person name="Griggs A."/>
            <person name="Gujja S."/>
            <person name="Hansen M."/>
            <person name="Howarth C."/>
            <person name="Imamovic A."/>
            <person name="Ireland A."/>
            <person name="Larimer J."/>
            <person name="McCowan C."/>
            <person name="Murphy C."/>
            <person name="Pearson M."/>
            <person name="Poon T.W."/>
            <person name="Priest M."/>
            <person name="Roberts A."/>
            <person name="Saif S."/>
            <person name="Shea T."/>
            <person name="Sykes S."/>
            <person name="Wortman J."/>
            <person name="Nusbaum C."/>
            <person name="Birren B."/>
        </authorList>
    </citation>
    <scope>NUCLEOTIDE SEQUENCE [LARGE SCALE GENOMIC DNA]</scope>
    <source>
        <strain evidence="6">APO3</strain>
    </source>
</reference>
<dbReference type="CDD" id="cd00051">
    <property type="entry name" value="EFh"/>
    <property type="match status" value="1"/>
</dbReference>
<keyword evidence="1" id="KW-0479">Metal-binding</keyword>
<dbReference type="Pfam" id="PF13833">
    <property type="entry name" value="EF-hand_8"/>
    <property type="match status" value="1"/>
</dbReference>
<dbReference type="EMBL" id="KI913114">
    <property type="protein sequence ID" value="ETV89612.1"/>
    <property type="molecule type" value="Genomic_DNA"/>
</dbReference>
<dbReference type="InterPro" id="IPR011992">
    <property type="entry name" value="EF-hand-dom_pair"/>
</dbReference>
<feature type="region of interest" description="Disordered" evidence="4">
    <location>
        <begin position="1"/>
        <end position="34"/>
    </location>
</feature>
<dbReference type="PROSITE" id="PS50222">
    <property type="entry name" value="EF_HAND_2"/>
    <property type="match status" value="4"/>
</dbReference>
<evidence type="ECO:0000259" key="5">
    <source>
        <dbReference type="PROSITE" id="PS50222"/>
    </source>
</evidence>
<keyword evidence="3" id="KW-0106">Calcium</keyword>
<evidence type="ECO:0000256" key="1">
    <source>
        <dbReference type="ARBA" id="ARBA00022723"/>
    </source>
</evidence>
<feature type="compositionally biased region" description="Pro residues" evidence="4">
    <location>
        <begin position="138"/>
        <end position="147"/>
    </location>
</feature>
<feature type="domain" description="EF-hand" evidence="5">
    <location>
        <begin position="304"/>
        <end position="339"/>
    </location>
</feature>
<dbReference type="PROSITE" id="PS00018">
    <property type="entry name" value="EF_HAND_1"/>
    <property type="match status" value="3"/>
</dbReference>
<dbReference type="AlphaFoldDB" id="W4HCH9"/>
<sequence>MTNKCKVRVHDTGSSNRVHPPSHLLSPRLTSPRCLRPTTAAPRKLLLAQKSPSPLPSSLTSKTNQYDQGTVEILPTVAMKPTLIPSEDSTPQQPAPPTRPGSALKPPITPRQMAKRPHTAANALTVVRRSAMSSPSPTAAPSPPPPSRHSVEDAAALRSFHRLLQDDDPAKALRSAFLTWDTDRDGVVSEQQCRDMFTSMGWAAKLGDDATAHVLQCVVHPTTRLVALADFCRWQEVDGNAKHNELQHRQVPPLLTTRETISILRKRYDKESLATVFRTWDDTKAGHLTPAMLAHNLAKLHMAVEPSVVHDLVHTYDVDKDGALDFAEFNAFLDGPQIDGHDRSAVIERNRTFKSSAIVGTAPPIVQPGAMSNAVELLRDATEDAAAVEVAERVFQKLKTYKSRIADVFREMDEDESGVLSYAEFRQGLKHKGIQLTEQEFHHLMTDVDKDKNGLVTFQELSAHLNACEKTVQLHLASVPRLTSWTEDDSTKGKLKYNFDQLRRKVRAPTRRGRTPHYDTRLLITGPASKHNACQADATTRFHVESNQFGPCPTSPSVSASDKAARASVHAMRQRRIADSRHGQDVYTAMERLKMQMLNDKKATYSPPERTRYYLKLQQRADHDATAWEFGPPHE</sequence>
<dbReference type="SUPFAM" id="SSF47473">
    <property type="entry name" value="EF-hand"/>
    <property type="match status" value="2"/>
</dbReference>
<protein>
    <recommendedName>
        <fullName evidence="5">EF-hand domain-containing protein</fullName>
    </recommendedName>
</protein>
<feature type="region of interest" description="Disordered" evidence="4">
    <location>
        <begin position="48"/>
        <end position="67"/>
    </location>
</feature>
<keyword evidence="2" id="KW-0677">Repeat</keyword>
<dbReference type="Pfam" id="PF13499">
    <property type="entry name" value="EF-hand_7"/>
    <property type="match status" value="1"/>
</dbReference>
<evidence type="ECO:0000313" key="6">
    <source>
        <dbReference type="EMBL" id="ETV89612.1"/>
    </source>
</evidence>
<dbReference type="RefSeq" id="XP_009822012.1">
    <property type="nucleotide sequence ID" value="XM_009823710.1"/>
</dbReference>
<dbReference type="InterPro" id="IPR002048">
    <property type="entry name" value="EF_hand_dom"/>
</dbReference>
<dbReference type="OrthoDB" id="26525at2759"/>
<evidence type="ECO:0000256" key="4">
    <source>
        <dbReference type="SAM" id="MobiDB-lite"/>
    </source>
</evidence>
<feature type="region of interest" description="Disordered" evidence="4">
    <location>
        <begin position="552"/>
        <end position="583"/>
    </location>
</feature>
<dbReference type="GeneID" id="20802819"/>
<gene>
    <name evidence="6" type="ORF">H257_00823</name>
</gene>
<dbReference type="PANTHER" id="PTHR10891">
    <property type="entry name" value="EF-HAND CALCIUM-BINDING DOMAIN CONTAINING PROTEIN"/>
    <property type="match status" value="1"/>
</dbReference>
<dbReference type="GO" id="GO:0005509">
    <property type="term" value="F:calcium ion binding"/>
    <property type="evidence" value="ECO:0007669"/>
    <property type="project" value="InterPro"/>
</dbReference>
<dbReference type="SMART" id="SM00054">
    <property type="entry name" value="EFh"/>
    <property type="match status" value="4"/>
</dbReference>